<reference evidence="2" key="1">
    <citation type="journal article" date="2011" name="Nature">
        <title>Genome sequence and analysis of the tuber crop potato.</title>
        <authorList>
            <consortium name="The Potato Genome Sequencing Consortium"/>
        </authorList>
    </citation>
    <scope>NUCLEOTIDE SEQUENCE [LARGE SCALE GENOMIC DNA]</scope>
    <source>
        <strain evidence="2">cv. DM1-3 516 R44</strain>
    </source>
</reference>
<protein>
    <submittedName>
        <fullName evidence="1">Uncharacterized protein</fullName>
    </submittedName>
</protein>
<accession>M1DJD2</accession>
<name>M1DJD2_SOLTU</name>
<evidence type="ECO:0000313" key="1">
    <source>
        <dbReference type="EnsemblPlants" id="PGSC0003DMT400089993"/>
    </source>
</evidence>
<sequence length="150" mass="16463">MCSSESLGFGQGQYVRIRLPGATLRVPEEDPNLGQASCQNSLPIALRGNSSVSWTSSPREQLRVADSFRDKNAEISKSIFTSLKSPTKTPLKKIGASRRRQTLQGFNSDFCGEFVNKVMMNSKGLYKTSSRSNTPVTTRGCSRVVTSFAF</sequence>
<reference evidence="1" key="2">
    <citation type="submission" date="2015-06" db="UniProtKB">
        <authorList>
            <consortium name="EnsemblPlants"/>
        </authorList>
    </citation>
    <scope>IDENTIFICATION</scope>
    <source>
        <strain evidence="1">DM1-3 516 R44</strain>
    </source>
</reference>
<dbReference type="InParanoid" id="M1DJD2"/>
<dbReference type="AlphaFoldDB" id="M1DJD2"/>
<proteinExistence type="predicted"/>
<dbReference type="EnsemblPlants" id="PGSC0003DMT400089993">
    <property type="protein sequence ID" value="PGSC0003DMT400089993"/>
    <property type="gene ID" value="PGSC0003DMG400039564"/>
</dbReference>
<keyword evidence="2" id="KW-1185">Reference proteome</keyword>
<dbReference type="Gramene" id="PGSC0003DMT400089993">
    <property type="protein sequence ID" value="PGSC0003DMT400089993"/>
    <property type="gene ID" value="PGSC0003DMG400039564"/>
</dbReference>
<organism evidence="1 2">
    <name type="scientific">Solanum tuberosum</name>
    <name type="common">Potato</name>
    <dbReference type="NCBI Taxonomy" id="4113"/>
    <lineage>
        <taxon>Eukaryota</taxon>
        <taxon>Viridiplantae</taxon>
        <taxon>Streptophyta</taxon>
        <taxon>Embryophyta</taxon>
        <taxon>Tracheophyta</taxon>
        <taxon>Spermatophyta</taxon>
        <taxon>Magnoliopsida</taxon>
        <taxon>eudicotyledons</taxon>
        <taxon>Gunneridae</taxon>
        <taxon>Pentapetalae</taxon>
        <taxon>asterids</taxon>
        <taxon>lamiids</taxon>
        <taxon>Solanales</taxon>
        <taxon>Solanaceae</taxon>
        <taxon>Solanoideae</taxon>
        <taxon>Solaneae</taxon>
        <taxon>Solanum</taxon>
    </lineage>
</organism>
<dbReference type="PaxDb" id="4113-PGSC0003DMT400089993"/>
<dbReference type="Proteomes" id="UP000011115">
    <property type="component" value="Unassembled WGS sequence"/>
</dbReference>
<evidence type="ECO:0000313" key="2">
    <source>
        <dbReference type="Proteomes" id="UP000011115"/>
    </source>
</evidence>
<dbReference type="HOGENOM" id="CLU_1743764_0_0_1"/>